<dbReference type="PANTHER" id="PTHR43092">
    <property type="entry name" value="L-CYSTEINE DESULFHYDRASE"/>
    <property type="match status" value="1"/>
</dbReference>
<dbReference type="InterPro" id="IPR000192">
    <property type="entry name" value="Aminotrans_V_dom"/>
</dbReference>
<dbReference type="PANTHER" id="PTHR43092:SF2">
    <property type="entry name" value="HERCYNYLCYSTEINE SULFOXIDE LYASE"/>
    <property type="match status" value="1"/>
</dbReference>
<feature type="domain" description="Aminotransferase class V" evidence="2">
    <location>
        <begin position="64"/>
        <end position="309"/>
    </location>
</feature>
<keyword evidence="1" id="KW-0663">Pyridoxal phosphate</keyword>
<evidence type="ECO:0000313" key="3">
    <source>
        <dbReference type="EMBL" id="RDJ29290.1"/>
    </source>
</evidence>
<evidence type="ECO:0000256" key="1">
    <source>
        <dbReference type="ARBA" id="ARBA00022898"/>
    </source>
</evidence>
<organism evidence="3 4">
    <name type="scientific">Bosea caraganae</name>
    <dbReference type="NCBI Taxonomy" id="2763117"/>
    <lineage>
        <taxon>Bacteria</taxon>
        <taxon>Pseudomonadati</taxon>
        <taxon>Pseudomonadota</taxon>
        <taxon>Alphaproteobacteria</taxon>
        <taxon>Hyphomicrobiales</taxon>
        <taxon>Boseaceae</taxon>
        <taxon>Bosea</taxon>
    </lineage>
</organism>
<dbReference type="AlphaFoldDB" id="A0A370LBS4"/>
<dbReference type="InterPro" id="IPR015421">
    <property type="entry name" value="PyrdxlP-dep_Trfase_major"/>
</dbReference>
<dbReference type="SUPFAM" id="SSF53383">
    <property type="entry name" value="PLP-dependent transferases"/>
    <property type="match status" value="1"/>
</dbReference>
<keyword evidence="3" id="KW-0808">Transferase</keyword>
<dbReference type="OrthoDB" id="9804366at2"/>
<sequence length="390" mass="42057">MHGTSPIALGQAIRHEWALDWSKLTVNHGAFGATPKVVLAAQTAWRDKMEEQPSFFMRGILPKALRASAEALAAFLNAEGQDVSFVDNATTGCNAVLRSLDLKPGDEILLHGQAYGAVANTARYVAERSGARVVIAELPFPETNLTGFAGRFAAGLTARTRIAIIDHVTSPSALVLPVAEIARACREAGVPLLVDGAHGPGQVELNLKAIDADYYVGNCHKWLAAPKGCAFLWTRRDRQAGLHPTTISHGFQGGYLTEFDWTGTRDATPQLAIEAALAFHERLGGKALRQRNIDLARQAGELLAERLGSTYGNAGHGSAMAMVRLPIETGPFTKDRATALRGRLLDEYATDAPLHAHPSGIWVRVSAHAYNEIGDYEMLAEICRKLVKTI</sequence>
<dbReference type="EMBL" id="QQTP01000001">
    <property type="protein sequence ID" value="RDJ29290.1"/>
    <property type="molecule type" value="Genomic_DNA"/>
</dbReference>
<proteinExistence type="predicted"/>
<protein>
    <submittedName>
        <fullName evidence="3">Aminotransferase class V-fold PLP-dependent enzyme</fullName>
    </submittedName>
</protein>
<dbReference type="Proteomes" id="UP000255207">
    <property type="component" value="Unassembled WGS sequence"/>
</dbReference>
<comment type="caution">
    <text evidence="3">The sequence shown here is derived from an EMBL/GenBank/DDBJ whole genome shotgun (WGS) entry which is preliminary data.</text>
</comment>
<evidence type="ECO:0000313" key="4">
    <source>
        <dbReference type="Proteomes" id="UP000255207"/>
    </source>
</evidence>
<keyword evidence="4" id="KW-1185">Reference proteome</keyword>
<keyword evidence="3" id="KW-0032">Aminotransferase</keyword>
<dbReference type="InterPro" id="IPR015422">
    <property type="entry name" value="PyrdxlP-dep_Trfase_small"/>
</dbReference>
<evidence type="ECO:0000259" key="2">
    <source>
        <dbReference type="Pfam" id="PF00266"/>
    </source>
</evidence>
<dbReference type="RefSeq" id="WP_114827408.1">
    <property type="nucleotide sequence ID" value="NZ_QQTO01000019.1"/>
</dbReference>
<dbReference type="InterPro" id="IPR015424">
    <property type="entry name" value="PyrdxlP-dep_Trfase"/>
</dbReference>
<dbReference type="GO" id="GO:0008483">
    <property type="term" value="F:transaminase activity"/>
    <property type="evidence" value="ECO:0007669"/>
    <property type="project" value="UniProtKB-KW"/>
</dbReference>
<name>A0A370LBS4_9HYPH</name>
<reference evidence="4" key="1">
    <citation type="submission" date="2018-07" db="EMBL/GenBank/DDBJ databases">
        <authorList>
            <person name="Safronova V.I."/>
            <person name="Chirak E.R."/>
            <person name="Sazanova A.L."/>
        </authorList>
    </citation>
    <scope>NUCLEOTIDE SEQUENCE [LARGE SCALE GENOMIC DNA]</scope>
    <source>
        <strain evidence="4">RCAM04685</strain>
    </source>
</reference>
<dbReference type="Gene3D" id="3.90.1150.10">
    <property type="entry name" value="Aspartate Aminotransferase, domain 1"/>
    <property type="match status" value="1"/>
</dbReference>
<accession>A0A370LBS4</accession>
<dbReference type="Gene3D" id="3.40.640.10">
    <property type="entry name" value="Type I PLP-dependent aspartate aminotransferase-like (Major domain)"/>
    <property type="match status" value="1"/>
</dbReference>
<gene>
    <name evidence="3" type="ORF">DWE98_01665</name>
</gene>
<dbReference type="Pfam" id="PF00266">
    <property type="entry name" value="Aminotran_5"/>
    <property type="match status" value="1"/>
</dbReference>